<sequence length="226" mass="23789">MTTEAALYRLMAWLSPSYPVGAFSHSHGLEWAVEQGWVRDRAALVDWLGLLLGQGSGWNDAVLFTHAHRAGGDEAKLNAIAELAAANAPAKERQVETLAQGTAFRLISEAAWGHEVLERLPASVAYPVVVGALAAAEGIGLAPALTAYLHAFAANLVSAAQRLVPLGQTDGQKAIAALMPAVQDAVARALALDPAADPFDALGGCALVSDICAMRHETQYTRLFRS</sequence>
<protein>
    <recommendedName>
        <fullName evidence="3">Urease accessory protein UreF</fullName>
    </recommendedName>
</protein>
<dbReference type="OrthoDB" id="9798772at2"/>
<dbReference type="GO" id="GO:0005737">
    <property type="term" value="C:cytoplasm"/>
    <property type="evidence" value="ECO:0007669"/>
    <property type="project" value="UniProtKB-SubCell"/>
</dbReference>
<comment type="subunit">
    <text evidence="3">UreD, UreF and UreG form a complex that acts as a GTP-hydrolysis-dependent molecular chaperone, activating the urease apoprotein by helping to assemble the nickel containing metallocenter of UreC. The UreE protein probably delivers the nickel.</text>
</comment>
<dbReference type="PIRSF" id="PIRSF009467">
    <property type="entry name" value="Ureas_acces_UreF"/>
    <property type="match status" value="1"/>
</dbReference>
<keyword evidence="1 3" id="KW-0996">Nickel insertion</keyword>
<dbReference type="Gene3D" id="1.10.4190.10">
    <property type="entry name" value="Urease accessory protein UreF"/>
    <property type="match status" value="1"/>
</dbReference>
<comment type="function">
    <text evidence="3">Required for maturation of urease via the functional incorporation of the urease nickel metallocenter.</text>
</comment>
<keyword evidence="5" id="KW-1185">Reference proteome</keyword>
<proteinExistence type="inferred from homology"/>
<gene>
    <name evidence="3" type="primary">ureF</name>
    <name evidence="4" type="ORF">DKG74_20935</name>
</gene>
<dbReference type="EMBL" id="QGLE01000023">
    <property type="protein sequence ID" value="PWR17583.1"/>
    <property type="molecule type" value="Genomic_DNA"/>
</dbReference>
<dbReference type="InterPro" id="IPR002639">
    <property type="entry name" value="UreF"/>
</dbReference>
<comment type="caution">
    <text evidence="4">The sequence shown here is derived from an EMBL/GenBank/DDBJ whole genome shotgun (WGS) entry which is preliminary data.</text>
</comment>
<reference evidence="4 5" key="1">
    <citation type="submission" date="2018-05" db="EMBL/GenBank/DDBJ databases">
        <title>Zavarzinia sp. HR-AS.</title>
        <authorList>
            <person name="Lee Y."/>
            <person name="Jeon C.O."/>
        </authorList>
    </citation>
    <scope>NUCLEOTIDE SEQUENCE [LARGE SCALE GENOMIC DNA]</scope>
    <source>
        <strain evidence="4 5">HR-AS</strain>
    </source>
</reference>
<evidence type="ECO:0000256" key="2">
    <source>
        <dbReference type="ARBA" id="ARBA00023186"/>
    </source>
</evidence>
<organism evidence="4 5">
    <name type="scientific">Zavarzinia aquatilis</name>
    <dbReference type="NCBI Taxonomy" id="2211142"/>
    <lineage>
        <taxon>Bacteria</taxon>
        <taxon>Pseudomonadati</taxon>
        <taxon>Pseudomonadota</taxon>
        <taxon>Alphaproteobacteria</taxon>
        <taxon>Rhodospirillales</taxon>
        <taxon>Zavarziniaceae</taxon>
        <taxon>Zavarzinia</taxon>
    </lineage>
</organism>
<name>A0A317DXB2_9PROT</name>
<dbReference type="AlphaFoldDB" id="A0A317DXB2"/>
<dbReference type="Proteomes" id="UP000245461">
    <property type="component" value="Unassembled WGS sequence"/>
</dbReference>
<evidence type="ECO:0000313" key="5">
    <source>
        <dbReference type="Proteomes" id="UP000245461"/>
    </source>
</evidence>
<dbReference type="PANTHER" id="PTHR33620">
    <property type="entry name" value="UREASE ACCESSORY PROTEIN F"/>
    <property type="match status" value="1"/>
</dbReference>
<comment type="subcellular location">
    <subcellularLocation>
        <location evidence="3">Cytoplasm</location>
    </subcellularLocation>
</comment>
<evidence type="ECO:0000313" key="4">
    <source>
        <dbReference type="EMBL" id="PWR17583.1"/>
    </source>
</evidence>
<keyword evidence="2 3" id="KW-0143">Chaperone</keyword>
<dbReference type="GO" id="GO:0016151">
    <property type="term" value="F:nickel cation binding"/>
    <property type="evidence" value="ECO:0007669"/>
    <property type="project" value="UniProtKB-UniRule"/>
</dbReference>
<dbReference type="InterPro" id="IPR038277">
    <property type="entry name" value="UreF_sf"/>
</dbReference>
<evidence type="ECO:0000256" key="1">
    <source>
        <dbReference type="ARBA" id="ARBA00022988"/>
    </source>
</evidence>
<keyword evidence="3" id="KW-0963">Cytoplasm</keyword>
<accession>A0A317DXB2</accession>
<dbReference type="HAMAP" id="MF_01385">
    <property type="entry name" value="UreF"/>
    <property type="match status" value="1"/>
</dbReference>
<dbReference type="Pfam" id="PF01730">
    <property type="entry name" value="UreF"/>
    <property type="match status" value="1"/>
</dbReference>
<dbReference type="PANTHER" id="PTHR33620:SF1">
    <property type="entry name" value="UREASE ACCESSORY PROTEIN F"/>
    <property type="match status" value="1"/>
</dbReference>
<evidence type="ECO:0000256" key="3">
    <source>
        <dbReference type="HAMAP-Rule" id="MF_01385"/>
    </source>
</evidence>
<comment type="similarity">
    <text evidence="3">Belongs to the UreF family.</text>
</comment>